<dbReference type="PANTHER" id="PTHR46060">
    <property type="entry name" value="MARINER MOS1 TRANSPOSASE-LIKE PROTEIN"/>
    <property type="match status" value="1"/>
</dbReference>
<dbReference type="Pfam" id="PF01359">
    <property type="entry name" value="Transposase_1"/>
    <property type="match status" value="1"/>
</dbReference>
<evidence type="ECO:0008006" key="3">
    <source>
        <dbReference type="Google" id="ProtNLM"/>
    </source>
</evidence>
<accession>A0ABD0TRZ5</accession>
<name>A0ABD0TRZ5_LOXSC</name>
<evidence type="ECO:0000313" key="1">
    <source>
        <dbReference type="EMBL" id="KAL0852079.1"/>
    </source>
</evidence>
<dbReference type="EMBL" id="JBEDNZ010000001">
    <property type="protein sequence ID" value="KAL0852079.1"/>
    <property type="molecule type" value="Genomic_DNA"/>
</dbReference>
<comment type="caution">
    <text evidence="1">The sequence shown here is derived from an EMBL/GenBank/DDBJ whole genome shotgun (WGS) entry which is preliminary data.</text>
</comment>
<dbReference type="PANTHER" id="PTHR46060:SF2">
    <property type="entry name" value="HISTONE-LYSINE N-METHYLTRANSFERASE SETMAR"/>
    <property type="match status" value="1"/>
</dbReference>
<gene>
    <name evidence="1" type="ORF">ABMA28_000324</name>
</gene>
<reference evidence="1 2" key="1">
    <citation type="submission" date="2024-06" db="EMBL/GenBank/DDBJ databases">
        <title>A chromosome-level genome assembly of beet webworm, Loxostege sticticalis.</title>
        <authorList>
            <person name="Zhang Y."/>
        </authorList>
    </citation>
    <scope>NUCLEOTIDE SEQUENCE [LARGE SCALE GENOMIC DNA]</scope>
    <source>
        <strain evidence="1">AQ028</strain>
        <tissue evidence="1">Male pupae</tissue>
    </source>
</reference>
<organism evidence="1 2">
    <name type="scientific">Loxostege sticticalis</name>
    <name type="common">Beet webworm moth</name>
    <dbReference type="NCBI Taxonomy" id="481309"/>
    <lineage>
        <taxon>Eukaryota</taxon>
        <taxon>Metazoa</taxon>
        <taxon>Ecdysozoa</taxon>
        <taxon>Arthropoda</taxon>
        <taxon>Hexapoda</taxon>
        <taxon>Insecta</taxon>
        <taxon>Pterygota</taxon>
        <taxon>Neoptera</taxon>
        <taxon>Endopterygota</taxon>
        <taxon>Lepidoptera</taxon>
        <taxon>Glossata</taxon>
        <taxon>Ditrysia</taxon>
        <taxon>Pyraloidea</taxon>
        <taxon>Crambidae</taxon>
        <taxon>Pyraustinae</taxon>
        <taxon>Loxostege</taxon>
    </lineage>
</organism>
<dbReference type="InterPro" id="IPR036397">
    <property type="entry name" value="RNaseH_sf"/>
</dbReference>
<evidence type="ECO:0000313" key="2">
    <source>
        <dbReference type="Proteomes" id="UP001549921"/>
    </source>
</evidence>
<sequence length="257" mass="30235">MSESNEEIRYILKFYYKKDKKATAVSVRVAQRFKSFQSGNFDVKDARRSITDKINAIFEKVEQDRHISSYDVAEELGIDHKTVLAHLKKTKYTKNLDIWVPHELTERNLMNRVLICDSLLRRNETEPFLKKLITGDEKWITYDKNVRKRSWSKAGQASQTVAKPGLTSNKVMLCLWWDWKGIIHYELLPPGRTIDSELYCEQLMRLKQEVERKRPELINRRGVVFHNDNARPHTSLATQQKLRVSANNDMNKSRVLQ</sequence>
<dbReference type="InterPro" id="IPR001888">
    <property type="entry name" value="Transposase_1"/>
</dbReference>
<proteinExistence type="predicted"/>
<dbReference type="AlphaFoldDB" id="A0ABD0TRZ5"/>
<protein>
    <recommendedName>
        <fullName evidence="3">Transposase</fullName>
    </recommendedName>
</protein>
<dbReference type="Gene3D" id="3.30.420.10">
    <property type="entry name" value="Ribonuclease H-like superfamily/Ribonuclease H"/>
    <property type="match status" value="1"/>
</dbReference>
<dbReference type="Proteomes" id="UP001549921">
    <property type="component" value="Unassembled WGS sequence"/>
</dbReference>
<dbReference type="InterPro" id="IPR052709">
    <property type="entry name" value="Transposase-MT_Hybrid"/>
</dbReference>